<dbReference type="AlphaFoldDB" id="A0A6V7Y0N4"/>
<keyword evidence="2" id="KW-0472">Membrane</keyword>
<accession>A0A6V7Y0N4</accession>
<keyword evidence="2" id="KW-0812">Transmembrane</keyword>
<reference evidence="3 4" key="1">
    <citation type="submission" date="2020-08" db="EMBL/GenBank/DDBJ databases">
        <authorList>
            <person name="Koutsovoulos G."/>
            <person name="Danchin GJ E."/>
        </authorList>
    </citation>
    <scope>NUCLEOTIDE SEQUENCE [LARGE SCALE GENOMIC DNA]</scope>
</reference>
<organism evidence="3 4">
    <name type="scientific">Meloidogyne enterolobii</name>
    <name type="common">Root-knot nematode worm</name>
    <name type="synonym">Meloidogyne mayaguensis</name>
    <dbReference type="NCBI Taxonomy" id="390850"/>
    <lineage>
        <taxon>Eukaryota</taxon>
        <taxon>Metazoa</taxon>
        <taxon>Ecdysozoa</taxon>
        <taxon>Nematoda</taxon>
        <taxon>Chromadorea</taxon>
        <taxon>Rhabditida</taxon>
        <taxon>Tylenchina</taxon>
        <taxon>Tylenchomorpha</taxon>
        <taxon>Tylenchoidea</taxon>
        <taxon>Meloidogynidae</taxon>
        <taxon>Meloidogyninae</taxon>
        <taxon>Meloidogyne</taxon>
    </lineage>
</organism>
<dbReference type="Proteomes" id="UP000580250">
    <property type="component" value="Unassembled WGS sequence"/>
</dbReference>
<proteinExistence type="predicted"/>
<evidence type="ECO:0000313" key="3">
    <source>
        <dbReference type="EMBL" id="CAD2205106.1"/>
    </source>
</evidence>
<name>A0A6V7Y0N4_MELEN</name>
<comment type="caution">
    <text evidence="3">The sequence shown here is derived from an EMBL/GenBank/DDBJ whole genome shotgun (WGS) entry which is preliminary data.</text>
</comment>
<feature type="compositionally biased region" description="Basic and acidic residues" evidence="1">
    <location>
        <begin position="519"/>
        <end position="537"/>
    </location>
</feature>
<feature type="compositionally biased region" description="Low complexity" evidence="1">
    <location>
        <begin position="240"/>
        <end position="264"/>
    </location>
</feature>
<evidence type="ECO:0000313" key="4">
    <source>
        <dbReference type="Proteomes" id="UP000580250"/>
    </source>
</evidence>
<feature type="region of interest" description="Disordered" evidence="1">
    <location>
        <begin position="240"/>
        <end position="266"/>
    </location>
</feature>
<sequence>MINNTTVLLADNTVTSDKLDFDLGSCKFKELYPDACDVSIENGYILPFAYSVNNSVIEKLNNRQYNDSDAKCEKGACGDIDGKCMWNTSLQVSWSQLGGKVYAHTYLIGEDKGRGLSQSKTPTSENMTLDLVLNTARGFTMKYAEDKVFNASDGAVCVPGSTPLFEPKAWTISDGEHSGKHLLVFSLLQQNAAYTYNGDKLTVPPNGPNCELFVRFSTSDYSLLFVDNYTTTTQSTTTTVTTTEAKTSETSGTTTSSATTPHTTANNFTSIRTTSQAATKCPEQRECGGAPYIAIGIAFGLFVGIVIAVLVWLWMKNKAGKDKRKWKQDAERAEEDRLLALYKAEEKTKGKKVVGTFAAWKKNRKELKTAVELPSIENEVDAIWKKVEKKKAIDKMQYLVDQFEKRKDKEIFEREYTPELKKKGLAAVGSFEEWKKNKNIAATFTLNDGTRTAIEYEQPKVIEKIVEVERVIIEKPDEWTIEENPTIEEQERLAEIKAANRGAVDGVEVPMSEEEQEVDERWIPPEPKNNPKEEDWL</sequence>
<gene>
    <name evidence="3" type="ORF">MENT_LOCUS58899</name>
</gene>
<dbReference type="EMBL" id="CAJEWN010002742">
    <property type="protein sequence ID" value="CAD2205106.1"/>
    <property type="molecule type" value="Genomic_DNA"/>
</dbReference>
<keyword evidence="2" id="KW-1133">Transmembrane helix</keyword>
<evidence type="ECO:0000256" key="2">
    <source>
        <dbReference type="SAM" id="Phobius"/>
    </source>
</evidence>
<protein>
    <submittedName>
        <fullName evidence="3">Uncharacterized protein</fullName>
    </submittedName>
</protein>
<feature type="region of interest" description="Disordered" evidence="1">
    <location>
        <begin position="504"/>
        <end position="537"/>
    </location>
</feature>
<evidence type="ECO:0000256" key="1">
    <source>
        <dbReference type="SAM" id="MobiDB-lite"/>
    </source>
</evidence>
<feature type="transmembrane region" description="Helical" evidence="2">
    <location>
        <begin position="292"/>
        <end position="315"/>
    </location>
</feature>
<dbReference type="OrthoDB" id="5907323at2759"/>